<name>A4FWI2_METM5</name>
<dbReference type="EMBL" id="CP000609">
    <property type="protein sequence ID" value="ABO34557.1"/>
    <property type="molecule type" value="Genomic_DNA"/>
</dbReference>
<organism evidence="2 3">
    <name type="scientific">Methanococcus maripaludis (strain C5 / ATCC BAA-1333)</name>
    <dbReference type="NCBI Taxonomy" id="402880"/>
    <lineage>
        <taxon>Archaea</taxon>
        <taxon>Methanobacteriati</taxon>
        <taxon>Methanobacteriota</taxon>
        <taxon>Methanomada group</taxon>
        <taxon>Methanococci</taxon>
        <taxon>Methanococcales</taxon>
        <taxon>Methanococcaceae</taxon>
        <taxon>Methanococcus</taxon>
    </lineage>
</organism>
<gene>
    <name evidence="2" type="ordered locus">MmarC5_0241</name>
</gene>
<protein>
    <submittedName>
        <fullName evidence="2">Transcriptional regulator</fullName>
    </submittedName>
</protein>
<dbReference type="RefSeq" id="WP_011868014.1">
    <property type="nucleotide sequence ID" value="NC_009135.1"/>
</dbReference>
<evidence type="ECO:0000313" key="3">
    <source>
        <dbReference type="Proteomes" id="UP000000253"/>
    </source>
</evidence>
<proteinExistence type="predicted"/>
<dbReference type="HOGENOM" id="CLU_1943871_0_0_2"/>
<reference evidence="2 3" key="1">
    <citation type="submission" date="2007-03" db="EMBL/GenBank/DDBJ databases">
        <title>Complete sequence of chromosome of Methanococcus maripaludis C5.</title>
        <authorList>
            <consortium name="US DOE Joint Genome Institute"/>
            <person name="Copeland A."/>
            <person name="Lucas S."/>
            <person name="Lapidus A."/>
            <person name="Barry K."/>
            <person name="Glavina del Rio T."/>
            <person name="Dalin E."/>
            <person name="Tice H."/>
            <person name="Pitluck S."/>
            <person name="Chertkov O."/>
            <person name="Brettin T."/>
            <person name="Bruce D."/>
            <person name="Han C."/>
            <person name="Detter J.C."/>
            <person name="Schmutz J."/>
            <person name="Larimer F."/>
            <person name="Land M."/>
            <person name="Hauser L."/>
            <person name="Kyrpides N."/>
            <person name="Mikhailova N."/>
            <person name="Sieprawska-Lupa M."/>
            <person name="Whitman W.B."/>
            <person name="Richardson P."/>
        </authorList>
    </citation>
    <scope>NUCLEOTIDE SEQUENCE [LARGE SCALE GENOMIC DNA]</scope>
    <source>
        <strain evidence="3">C5 / ATCC BAA-1333</strain>
    </source>
</reference>
<dbReference type="InterPro" id="IPR002577">
    <property type="entry name" value="HTH_HxlR"/>
</dbReference>
<evidence type="ECO:0000313" key="2">
    <source>
        <dbReference type="EMBL" id="ABO34557.1"/>
    </source>
</evidence>
<feature type="domain" description="HTH hxlR-type" evidence="1">
    <location>
        <begin position="13"/>
        <end position="75"/>
    </location>
</feature>
<dbReference type="SUPFAM" id="SSF46785">
    <property type="entry name" value="Winged helix' DNA-binding domain"/>
    <property type="match status" value="1"/>
</dbReference>
<dbReference type="InterPro" id="IPR036390">
    <property type="entry name" value="WH_DNA-bd_sf"/>
</dbReference>
<dbReference type="Proteomes" id="UP000000253">
    <property type="component" value="Chromosome"/>
</dbReference>
<dbReference type="STRING" id="402880.MmarC5_0241"/>
<dbReference type="InterPro" id="IPR036388">
    <property type="entry name" value="WH-like_DNA-bd_sf"/>
</dbReference>
<dbReference type="Gene3D" id="1.10.10.10">
    <property type="entry name" value="Winged helix-like DNA-binding domain superfamily/Winged helix DNA-binding domain"/>
    <property type="match status" value="1"/>
</dbReference>
<evidence type="ECO:0000259" key="1">
    <source>
        <dbReference type="Pfam" id="PF01638"/>
    </source>
</evidence>
<dbReference type="GeneID" id="4928094"/>
<sequence length="129" mass="15311">MLLELLAKNHVKEILYQLVDGKIEYSSLKKEIKIDNSYLKSILNELESCNLILKHEKRKYLIITKSYYSLTEKGVHSIRLYELEKSLIRKKEGRKIIKEFDIDIPVYYFEDGEMKSFQMIGFGEVEVIE</sequence>
<dbReference type="Pfam" id="PF01638">
    <property type="entry name" value="HxlR"/>
    <property type="match status" value="1"/>
</dbReference>
<dbReference type="AlphaFoldDB" id="A4FWI2"/>
<dbReference type="eggNOG" id="arCOG01057">
    <property type="taxonomic scope" value="Archaea"/>
</dbReference>
<dbReference type="KEGG" id="mmq:MmarC5_0241"/>
<accession>A4FWI2</accession>